<dbReference type="AlphaFoldDB" id="A0AA39CA94"/>
<gene>
    <name evidence="1" type="ORF">PV328_008163</name>
</gene>
<evidence type="ECO:0000313" key="1">
    <source>
        <dbReference type="EMBL" id="KAK0160795.1"/>
    </source>
</evidence>
<comment type="caution">
    <text evidence="1">The sequence shown here is derived from an EMBL/GenBank/DDBJ whole genome shotgun (WGS) entry which is preliminary data.</text>
</comment>
<evidence type="ECO:0000313" key="2">
    <source>
        <dbReference type="Proteomes" id="UP001168990"/>
    </source>
</evidence>
<name>A0AA39CA94_9HYME</name>
<proteinExistence type="predicted"/>
<reference evidence="1" key="1">
    <citation type="journal article" date="2023" name="bioRxiv">
        <title>Scaffold-level genome assemblies of two parasitoid biocontrol wasps reveal the parthenogenesis mechanism and an associated novel virus.</title>
        <authorList>
            <person name="Inwood S."/>
            <person name="Skelly J."/>
            <person name="Guhlin J."/>
            <person name="Harrop T."/>
            <person name="Goldson S."/>
            <person name="Dearden P."/>
        </authorList>
    </citation>
    <scope>NUCLEOTIDE SEQUENCE</scope>
    <source>
        <strain evidence="1">Irish</strain>
        <tissue evidence="1">Whole body</tissue>
    </source>
</reference>
<accession>A0AA39CA94</accession>
<reference evidence="1" key="2">
    <citation type="submission" date="2023-03" db="EMBL/GenBank/DDBJ databases">
        <authorList>
            <person name="Inwood S.N."/>
            <person name="Skelly J.G."/>
            <person name="Guhlin J."/>
            <person name="Harrop T.W.R."/>
            <person name="Goldson S.G."/>
            <person name="Dearden P.K."/>
        </authorList>
    </citation>
    <scope>NUCLEOTIDE SEQUENCE</scope>
    <source>
        <strain evidence="1">Irish</strain>
        <tissue evidence="1">Whole body</tissue>
    </source>
</reference>
<organism evidence="1 2">
    <name type="scientific">Microctonus aethiopoides</name>
    <dbReference type="NCBI Taxonomy" id="144406"/>
    <lineage>
        <taxon>Eukaryota</taxon>
        <taxon>Metazoa</taxon>
        <taxon>Ecdysozoa</taxon>
        <taxon>Arthropoda</taxon>
        <taxon>Hexapoda</taxon>
        <taxon>Insecta</taxon>
        <taxon>Pterygota</taxon>
        <taxon>Neoptera</taxon>
        <taxon>Endopterygota</taxon>
        <taxon>Hymenoptera</taxon>
        <taxon>Apocrita</taxon>
        <taxon>Ichneumonoidea</taxon>
        <taxon>Braconidae</taxon>
        <taxon>Euphorinae</taxon>
        <taxon>Microctonus</taxon>
    </lineage>
</organism>
<dbReference type="Proteomes" id="UP001168990">
    <property type="component" value="Unassembled WGS sequence"/>
</dbReference>
<protein>
    <submittedName>
        <fullName evidence="1">Uncharacterized protein</fullName>
    </submittedName>
</protein>
<dbReference type="EMBL" id="JAQQBS010001423">
    <property type="protein sequence ID" value="KAK0160795.1"/>
    <property type="molecule type" value="Genomic_DNA"/>
</dbReference>
<sequence length="131" mass="15078">MLSKMSKRSGKAFTQHVGHRVCQENPKDYVETLPQRIALNINREKIRIERSIDNRRTNDSDNLSRRICGKQPCGWAIYVPFIRSIVEFITNECSCSDKSYKCVRTDDDLSVSAYVYHCRQNVTGNDTLASD</sequence>
<keyword evidence="2" id="KW-1185">Reference proteome</keyword>